<dbReference type="Pfam" id="PF25262">
    <property type="entry name" value="DUF7862"/>
    <property type="match status" value="1"/>
</dbReference>
<name>A0A646HIW4_9BACT</name>
<dbReference type="Pfam" id="PF25264">
    <property type="entry name" value="DUF7864"/>
    <property type="match status" value="1"/>
</dbReference>
<dbReference type="InterPro" id="IPR057186">
    <property type="entry name" value="DUF7864"/>
</dbReference>
<evidence type="ECO:0000313" key="5">
    <source>
        <dbReference type="Proteomes" id="UP000420635"/>
    </source>
</evidence>
<feature type="domain" description="DUF7862" evidence="1">
    <location>
        <begin position="664"/>
        <end position="748"/>
    </location>
</feature>
<reference evidence="5" key="1">
    <citation type="submission" date="2019-09" db="EMBL/GenBank/DDBJ databases">
        <title>Distinct polysaccharide growth profiles of human intestinal Prevotella copri isolates.</title>
        <authorList>
            <person name="Fehlner-Peach H."/>
            <person name="Magnabosco C."/>
            <person name="Raghavan V."/>
            <person name="Scher J.U."/>
            <person name="Tett A."/>
            <person name="Cox L.M."/>
            <person name="Gottsegen C."/>
            <person name="Watters A."/>
            <person name="Wiltshire- Gordon J.D."/>
            <person name="Segata N."/>
            <person name="Bonneau R."/>
            <person name="Littman D.R."/>
        </authorList>
    </citation>
    <scope>NUCLEOTIDE SEQUENCE [LARGE SCALE GENOMIC DNA]</scope>
    <source>
        <strain evidence="5">iP54</strain>
    </source>
</reference>
<dbReference type="Pfam" id="PF25263">
    <property type="entry name" value="DUF7863"/>
    <property type="match status" value="1"/>
</dbReference>
<dbReference type="Proteomes" id="UP000420635">
    <property type="component" value="Unassembled WGS sequence"/>
</dbReference>
<comment type="caution">
    <text evidence="4">The sequence shown here is derived from an EMBL/GenBank/DDBJ whole genome shotgun (WGS) entry which is preliminary data.</text>
</comment>
<feature type="domain" description="DUF7864" evidence="3">
    <location>
        <begin position="4"/>
        <end position="170"/>
    </location>
</feature>
<dbReference type="InterPro" id="IPR057184">
    <property type="entry name" value="DUF7862"/>
</dbReference>
<dbReference type="InterPro" id="IPR057185">
    <property type="entry name" value="DUF7863"/>
</dbReference>
<dbReference type="AlphaFoldDB" id="A0A646HIW4"/>
<dbReference type="NCBIfam" id="NF033445">
    <property type="entry name" value="BREX_PglZ_4"/>
    <property type="match status" value="1"/>
</dbReference>
<organism evidence="4 5">
    <name type="scientific">Segatella copri</name>
    <dbReference type="NCBI Taxonomy" id="165179"/>
    <lineage>
        <taxon>Bacteria</taxon>
        <taxon>Pseudomonadati</taxon>
        <taxon>Bacteroidota</taxon>
        <taxon>Bacteroidia</taxon>
        <taxon>Bacteroidales</taxon>
        <taxon>Prevotellaceae</taxon>
        <taxon>Segatella</taxon>
    </lineage>
</organism>
<sequence>MKYEDVINRIDRYIKSDKYQPIIVDMPNIHLYKKIIGHYNVGCYDIQKASSFCMEEGLPLMDKLQYSLSMVDGVVFLKGVSCYLKLQGELSLQKSLRSLLDLSLKGKLIVFTFNCASVLSKMDNRLQAAGRISIVDGEPSCQLSLCFINPKLASSVPAGIKGINKLQEMETFLEEDNPSISVITKKTRVDFPNSMFDIIEYSSEYQVLAEQNLDLANVGETVGTESQWAYLLKEMENYEDWHQYVVSVFGSNLADCINGFAQYDSNKRWIYFLALVTSGVKGNEYLTYVISKSKTFDDFIMQAFCAILKIPVGDPNFQKYYDERKVITSNLTDYSDSLDCFCKQVYGKEEYAILYLTDNTRKEKEHIIELIGKYKYSASQLAEMLPSVYSDLATYLKPYNYSNDFLNRYFTQYKYCKVINSISDEMTLMVAEQSVKREYNVWLQPRSVYVDKFEKNPAKSVLYFMDAMGAEYLGYLQSKCFDNGLEFSANIARCNLPSITSMNKEFEDDFKHAGCKVYSNKNMDELKHDGTFTYDYEGNKYPIHLVEEIDILNKLVTQLKAMPKEETAYVIADHGATRLAVINEKENKWEVSEKGIHSGRCCPKADISEKPQYATEENDFWCLANYDRFKGGRKALVEVHGGATLEEVVVPVITVKKKNNSVNCKLVDNKPIMVSFKKKARLKLFVDVDSEDMTISVNGIFYALKKTEIKYQYYAEMPEVKTVGEYLCDVYRDDTLIAKNIKFEVKKEGASERKFF</sequence>
<evidence type="ECO:0000259" key="3">
    <source>
        <dbReference type="Pfam" id="PF25264"/>
    </source>
</evidence>
<proteinExistence type="predicted"/>
<dbReference type="Pfam" id="PF08665">
    <property type="entry name" value="PglZ"/>
    <property type="match status" value="1"/>
</dbReference>
<dbReference type="RefSeq" id="WP_153112823.1">
    <property type="nucleotide sequence ID" value="NZ_VZAS01000049.1"/>
</dbReference>
<evidence type="ECO:0000259" key="1">
    <source>
        <dbReference type="Pfam" id="PF25262"/>
    </source>
</evidence>
<evidence type="ECO:0000259" key="2">
    <source>
        <dbReference type="Pfam" id="PF25263"/>
    </source>
</evidence>
<dbReference type="EMBL" id="VZBQ01000164">
    <property type="protein sequence ID" value="MQN91387.1"/>
    <property type="molecule type" value="Genomic_DNA"/>
</dbReference>
<accession>A0A646HIW4</accession>
<feature type="domain" description="DUF7863" evidence="2">
    <location>
        <begin position="210"/>
        <end position="374"/>
    </location>
</feature>
<gene>
    <name evidence="4" type="primary">pglZ</name>
    <name evidence="4" type="ORF">F7D59_16395</name>
</gene>
<protein>
    <submittedName>
        <fullName evidence="4">BREX-4 system phosphatase PglZ</fullName>
    </submittedName>
</protein>
<evidence type="ECO:0000313" key="4">
    <source>
        <dbReference type="EMBL" id="MQN91387.1"/>
    </source>
</evidence>